<dbReference type="CDD" id="cd11872">
    <property type="entry name" value="SH3_DOCK_AB"/>
    <property type="match status" value="1"/>
</dbReference>
<dbReference type="GO" id="GO:0005737">
    <property type="term" value="C:cytoplasm"/>
    <property type="evidence" value="ECO:0007669"/>
    <property type="project" value="TreeGrafter"/>
</dbReference>
<organism evidence="4 5">
    <name type="scientific">Cloeon dipterum</name>
    <dbReference type="NCBI Taxonomy" id="197152"/>
    <lineage>
        <taxon>Eukaryota</taxon>
        <taxon>Metazoa</taxon>
        <taxon>Ecdysozoa</taxon>
        <taxon>Arthropoda</taxon>
        <taxon>Hexapoda</taxon>
        <taxon>Insecta</taxon>
        <taxon>Pterygota</taxon>
        <taxon>Palaeoptera</taxon>
        <taxon>Ephemeroptera</taxon>
        <taxon>Pisciforma</taxon>
        <taxon>Baetidae</taxon>
        <taxon>Cloeon</taxon>
    </lineage>
</organism>
<sequence>MWVPTKNKKYGVAVYNWEGDTRYALPLEIGDTVQILEECEGWFRGFCIKNRSLKGIFPVSYVCIKSCRVENEGANEVVTPLEDPVVNEVTLVLREWGHIWKKLYLVSGSNQAAGVLCDGPNNEHGE</sequence>
<dbReference type="PANTHER" id="PTHR45653">
    <property type="entry name" value="DEDICATOR OF CYTOKINESIS"/>
    <property type="match status" value="1"/>
</dbReference>
<dbReference type="InterPro" id="IPR026791">
    <property type="entry name" value="DOCK"/>
</dbReference>
<dbReference type="Gene3D" id="1.20.1270.350">
    <property type="entry name" value="Dedicator of cytokinesis N-terminal subdomain"/>
    <property type="match status" value="1"/>
</dbReference>
<name>A0A8S1EAJ0_9INSE</name>
<dbReference type="InterPro" id="IPR036028">
    <property type="entry name" value="SH3-like_dom_sf"/>
</dbReference>
<dbReference type="Proteomes" id="UP000494165">
    <property type="component" value="Unassembled WGS sequence"/>
</dbReference>
<dbReference type="GO" id="GO:0031267">
    <property type="term" value="F:small GTPase binding"/>
    <property type="evidence" value="ECO:0007669"/>
    <property type="project" value="TreeGrafter"/>
</dbReference>
<dbReference type="GO" id="GO:0005886">
    <property type="term" value="C:plasma membrane"/>
    <property type="evidence" value="ECO:0007669"/>
    <property type="project" value="TreeGrafter"/>
</dbReference>
<dbReference type="GO" id="GO:0007264">
    <property type="term" value="P:small GTPase-mediated signal transduction"/>
    <property type="evidence" value="ECO:0007669"/>
    <property type="project" value="InterPro"/>
</dbReference>
<protein>
    <recommendedName>
        <fullName evidence="3">SH3 domain-containing protein</fullName>
    </recommendedName>
</protein>
<evidence type="ECO:0000313" key="5">
    <source>
        <dbReference type="Proteomes" id="UP000494165"/>
    </source>
</evidence>
<dbReference type="InterPro" id="IPR001452">
    <property type="entry name" value="SH3_domain"/>
</dbReference>
<dbReference type="Gene3D" id="2.30.30.40">
    <property type="entry name" value="SH3 Domains"/>
    <property type="match status" value="1"/>
</dbReference>
<dbReference type="InterPro" id="IPR042455">
    <property type="entry name" value="DOCK_N_sub1"/>
</dbReference>
<dbReference type="SMART" id="SM00326">
    <property type="entry name" value="SH3"/>
    <property type="match status" value="1"/>
</dbReference>
<dbReference type="SUPFAM" id="SSF50044">
    <property type="entry name" value="SH3-domain"/>
    <property type="match status" value="1"/>
</dbReference>
<dbReference type="AlphaFoldDB" id="A0A8S1EAJ0"/>
<dbReference type="InterPro" id="IPR032376">
    <property type="entry name" value="DOCK_N"/>
</dbReference>
<dbReference type="PROSITE" id="PS50002">
    <property type="entry name" value="SH3"/>
    <property type="match status" value="1"/>
</dbReference>
<dbReference type="GO" id="GO:0005085">
    <property type="term" value="F:guanyl-nucleotide exchange factor activity"/>
    <property type="evidence" value="ECO:0007669"/>
    <property type="project" value="InterPro"/>
</dbReference>
<comment type="caution">
    <text evidence="4">The sequence shown here is derived from an EMBL/GenBank/DDBJ whole genome shotgun (WGS) entry which is preliminary data.</text>
</comment>
<keyword evidence="5" id="KW-1185">Reference proteome</keyword>
<evidence type="ECO:0000259" key="3">
    <source>
        <dbReference type="PROSITE" id="PS50002"/>
    </source>
</evidence>
<dbReference type="FunFam" id="2.30.30.40:FF:000057">
    <property type="entry name" value="Dedicator of cytokinesis protein 4"/>
    <property type="match status" value="1"/>
</dbReference>
<dbReference type="Pfam" id="PF16172">
    <property type="entry name" value="DOCK_N"/>
    <property type="match status" value="1"/>
</dbReference>
<evidence type="ECO:0000256" key="2">
    <source>
        <dbReference type="PROSITE-ProRule" id="PRU00192"/>
    </source>
</evidence>
<gene>
    <name evidence="4" type="ORF">CLODIP_2_CD13550</name>
</gene>
<reference evidence="4 5" key="1">
    <citation type="submission" date="2020-04" db="EMBL/GenBank/DDBJ databases">
        <authorList>
            <person name="Alioto T."/>
            <person name="Alioto T."/>
            <person name="Gomez Garrido J."/>
        </authorList>
    </citation>
    <scope>NUCLEOTIDE SEQUENCE [LARGE SCALE GENOMIC DNA]</scope>
</reference>
<dbReference type="OrthoDB" id="18896at2759"/>
<evidence type="ECO:0000313" key="4">
    <source>
        <dbReference type="EMBL" id="CAB3387194.1"/>
    </source>
</evidence>
<keyword evidence="1 2" id="KW-0728">SH3 domain</keyword>
<dbReference type="PANTHER" id="PTHR45653:SF12">
    <property type="entry name" value="SPONGE, ISOFORM E"/>
    <property type="match status" value="1"/>
</dbReference>
<feature type="domain" description="SH3" evidence="3">
    <location>
        <begin position="6"/>
        <end position="67"/>
    </location>
</feature>
<dbReference type="EMBL" id="CADEPI010000547">
    <property type="protein sequence ID" value="CAB3387194.1"/>
    <property type="molecule type" value="Genomic_DNA"/>
</dbReference>
<accession>A0A8S1EAJ0</accession>
<evidence type="ECO:0000256" key="1">
    <source>
        <dbReference type="ARBA" id="ARBA00022443"/>
    </source>
</evidence>
<proteinExistence type="predicted"/>